<protein>
    <submittedName>
        <fullName evidence="2">Uncharacterized protein</fullName>
    </submittedName>
</protein>
<evidence type="ECO:0000313" key="2">
    <source>
        <dbReference type="WBParaSite" id="ES5_v2.g30240.t1"/>
    </source>
</evidence>
<sequence length="144" mass="16716">MLPSQELLCQKVQRQRRRERGIINDNTINFEIPLHLKTFERTNDQFKKESVPFVLYDSYDDDGDTEDLNNGGEDETLNESGGGEEEEEPEENQQKNPRIIIMGTNEVLALLRRGKRWYGDGTFDVSPTEFNQVFTLHSNYGETK</sequence>
<accession>A0AC34GKJ7</accession>
<reference evidence="2" key="1">
    <citation type="submission" date="2022-11" db="UniProtKB">
        <authorList>
            <consortium name="WormBaseParasite"/>
        </authorList>
    </citation>
    <scope>IDENTIFICATION</scope>
</reference>
<name>A0AC34GKJ7_9BILA</name>
<evidence type="ECO:0000313" key="1">
    <source>
        <dbReference type="Proteomes" id="UP000887579"/>
    </source>
</evidence>
<organism evidence="1 2">
    <name type="scientific">Panagrolaimus sp. ES5</name>
    <dbReference type="NCBI Taxonomy" id="591445"/>
    <lineage>
        <taxon>Eukaryota</taxon>
        <taxon>Metazoa</taxon>
        <taxon>Ecdysozoa</taxon>
        <taxon>Nematoda</taxon>
        <taxon>Chromadorea</taxon>
        <taxon>Rhabditida</taxon>
        <taxon>Tylenchina</taxon>
        <taxon>Panagrolaimomorpha</taxon>
        <taxon>Panagrolaimoidea</taxon>
        <taxon>Panagrolaimidae</taxon>
        <taxon>Panagrolaimus</taxon>
    </lineage>
</organism>
<proteinExistence type="predicted"/>
<dbReference type="WBParaSite" id="ES5_v2.g30240.t1">
    <property type="protein sequence ID" value="ES5_v2.g30240.t1"/>
    <property type="gene ID" value="ES5_v2.g30240"/>
</dbReference>
<dbReference type="Proteomes" id="UP000887579">
    <property type="component" value="Unplaced"/>
</dbReference>